<sequence length="664" mass="74337">MSSDRKSLLSVGSEVRGMRNWPLFVFLGGLVFFFYFLYVYQAQSTEYAIIRSELENQLRKVQDLKVDFVSAKAENERLQAVQSELKNEKDKLSRDFGTCSSALRSCKLNIETLQSENIMLEKQSRNKDVINEGLQQKIEELTKNGESLKKAISDQDAVVDQLKGTIRKLEAELNRTKFTSTDKGSTFVVDQSGTTKFGSIQVDTTSVTKRTVEVTREQRRIVDDKQIDQAPAPMILESDVETVKQKTGTREIIGDEHGPDVPPQKPGDRVKLAVAADERSKDEKPVVKGGNYDEPFYTNLFWLAFQKLLWMVTIRRNAFVFSLPHIHTELHINVIPFKAAKSFYEPCQLSKLLKNIMNLGNVVLVRNRGRTSRASEANAISPDRQKAQTPTKYVYGSGYPPLDANMVPLARTTPLSAAMAPIPSGTSGSTTTQAAATGATTPLAATTTGTTTVVTSAATTSALRPSSVSLEKTDELTKKEVDPEKSCCDKSQKWKAYMEKAIEGGSEAMQADFRLIRGYLPPTATRTAFDANMEKNRFEAIIRLMKMSPFFSVVPFRKYAYPHVYMSLSGCGRAGTYAAFEIAHERLHSDSFIKVNVNDCICRVRNGRMHAVQRPIQMQTIHACIMEHIMTTKFASQLSPKTVSKYEEYSTRFNKCAELQEDMP</sequence>
<dbReference type="InterPro" id="IPR029021">
    <property type="entry name" value="Prot-tyrosine_phosphatase-like"/>
</dbReference>
<dbReference type="OrthoDB" id="5825157at2759"/>
<evidence type="ECO:0000256" key="1">
    <source>
        <dbReference type="SAM" id="Coils"/>
    </source>
</evidence>
<dbReference type="PANTHER" id="PTHR46163:SF15">
    <property type="entry name" value="TYROSINE-PROTEIN PHOSPHATASE DOMAIN-CONTAINING PROTEIN"/>
    <property type="match status" value="1"/>
</dbReference>
<dbReference type="SUPFAM" id="SSF52799">
    <property type="entry name" value="(Phosphotyrosine protein) phosphatases II"/>
    <property type="match status" value="1"/>
</dbReference>
<keyword evidence="1" id="KW-0175">Coiled coil</keyword>
<dbReference type="SMART" id="SM00194">
    <property type="entry name" value="PTPc"/>
    <property type="match status" value="1"/>
</dbReference>
<organism evidence="7">
    <name type="scientific">Angiostrongylus costaricensis</name>
    <name type="common">Nematode worm</name>
    <dbReference type="NCBI Taxonomy" id="334426"/>
    <lineage>
        <taxon>Eukaryota</taxon>
        <taxon>Metazoa</taxon>
        <taxon>Ecdysozoa</taxon>
        <taxon>Nematoda</taxon>
        <taxon>Chromadorea</taxon>
        <taxon>Rhabditida</taxon>
        <taxon>Rhabditina</taxon>
        <taxon>Rhabditomorpha</taxon>
        <taxon>Strongyloidea</taxon>
        <taxon>Metastrongylidae</taxon>
        <taxon>Angiostrongylus</taxon>
    </lineage>
</organism>
<evidence type="ECO:0000313" key="7">
    <source>
        <dbReference type="WBParaSite" id="ACOC_0000583901-mRNA-1"/>
    </source>
</evidence>
<feature type="coiled-coil region" evidence="1">
    <location>
        <begin position="54"/>
        <end position="179"/>
    </location>
</feature>
<keyword evidence="6" id="KW-1185">Reference proteome</keyword>
<dbReference type="Gene3D" id="1.10.287.1490">
    <property type="match status" value="1"/>
</dbReference>
<gene>
    <name evidence="5" type="ORF">ACOC_LOCUS5840</name>
</gene>
<feature type="domain" description="Protein-tyrosine phosphatase catalytic" evidence="4">
    <location>
        <begin position="507"/>
        <end position="627"/>
    </location>
</feature>
<dbReference type="Proteomes" id="UP000267027">
    <property type="component" value="Unassembled WGS sequence"/>
</dbReference>
<reference evidence="7" key="1">
    <citation type="submission" date="2016-04" db="UniProtKB">
        <authorList>
            <consortium name="WormBaseParasite"/>
        </authorList>
    </citation>
    <scope>IDENTIFICATION</scope>
</reference>
<dbReference type="Gene3D" id="3.90.190.10">
    <property type="entry name" value="Protein tyrosine phosphatase superfamily"/>
    <property type="match status" value="1"/>
</dbReference>
<keyword evidence="2" id="KW-1133">Transmembrane helix</keyword>
<keyword evidence="2" id="KW-0472">Membrane</keyword>
<evidence type="ECO:0000259" key="4">
    <source>
        <dbReference type="SMART" id="SM00404"/>
    </source>
</evidence>
<name>A0A158PGZ3_ANGCS</name>
<proteinExistence type="predicted"/>
<dbReference type="PANTHER" id="PTHR46163">
    <property type="entry name" value="TYROSINE-PROTEIN PHOSPHATASE-RELATED"/>
    <property type="match status" value="1"/>
</dbReference>
<dbReference type="Pfam" id="PF00102">
    <property type="entry name" value="Y_phosphatase"/>
    <property type="match status" value="1"/>
</dbReference>
<dbReference type="InterPro" id="IPR052782">
    <property type="entry name" value="Oocyte-zygote_transition_reg"/>
</dbReference>
<reference evidence="5 6" key="2">
    <citation type="submission" date="2018-11" db="EMBL/GenBank/DDBJ databases">
        <authorList>
            <consortium name="Pathogen Informatics"/>
        </authorList>
    </citation>
    <scope>NUCLEOTIDE SEQUENCE [LARGE SCALE GENOMIC DNA]</scope>
    <source>
        <strain evidence="5 6">Costa Rica</strain>
    </source>
</reference>
<feature type="domain" description="Tyrosine-protein phosphatase" evidence="3">
    <location>
        <begin position="348"/>
        <end position="630"/>
    </location>
</feature>
<dbReference type="InterPro" id="IPR003595">
    <property type="entry name" value="Tyr_Pase_cat"/>
</dbReference>
<keyword evidence="2" id="KW-0812">Transmembrane</keyword>
<dbReference type="WBParaSite" id="ACOC_0000583901-mRNA-1">
    <property type="protein sequence ID" value="ACOC_0000583901-mRNA-1"/>
    <property type="gene ID" value="ACOC_0000583901"/>
</dbReference>
<dbReference type="InterPro" id="IPR000242">
    <property type="entry name" value="PTP_cat"/>
</dbReference>
<evidence type="ECO:0000259" key="3">
    <source>
        <dbReference type="SMART" id="SM00194"/>
    </source>
</evidence>
<dbReference type="GO" id="GO:0004725">
    <property type="term" value="F:protein tyrosine phosphatase activity"/>
    <property type="evidence" value="ECO:0007669"/>
    <property type="project" value="InterPro"/>
</dbReference>
<accession>A0A158PGZ3</accession>
<evidence type="ECO:0000313" key="5">
    <source>
        <dbReference type="EMBL" id="VDM57425.1"/>
    </source>
</evidence>
<evidence type="ECO:0000313" key="6">
    <source>
        <dbReference type="Proteomes" id="UP000267027"/>
    </source>
</evidence>
<dbReference type="STRING" id="334426.A0A158PGZ3"/>
<dbReference type="EMBL" id="UYYA01003898">
    <property type="protein sequence ID" value="VDM57425.1"/>
    <property type="molecule type" value="Genomic_DNA"/>
</dbReference>
<dbReference type="SMART" id="SM00404">
    <property type="entry name" value="PTPc_motif"/>
    <property type="match status" value="1"/>
</dbReference>
<feature type="transmembrane region" description="Helical" evidence="2">
    <location>
        <begin position="21"/>
        <end position="40"/>
    </location>
</feature>
<dbReference type="AlphaFoldDB" id="A0A158PGZ3"/>
<protein>
    <submittedName>
        <fullName evidence="7">Tyrosine-protein phosphatase domain-containing protein</fullName>
    </submittedName>
</protein>
<evidence type="ECO:0000256" key="2">
    <source>
        <dbReference type="SAM" id="Phobius"/>
    </source>
</evidence>